<organism evidence="2 3">
    <name type="scientific">Ataeniobius toweri</name>
    <dbReference type="NCBI Taxonomy" id="208326"/>
    <lineage>
        <taxon>Eukaryota</taxon>
        <taxon>Metazoa</taxon>
        <taxon>Chordata</taxon>
        <taxon>Craniata</taxon>
        <taxon>Vertebrata</taxon>
        <taxon>Euteleostomi</taxon>
        <taxon>Actinopterygii</taxon>
        <taxon>Neopterygii</taxon>
        <taxon>Teleostei</taxon>
        <taxon>Neoteleostei</taxon>
        <taxon>Acanthomorphata</taxon>
        <taxon>Ovalentaria</taxon>
        <taxon>Atherinomorphae</taxon>
        <taxon>Cyprinodontiformes</taxon>
        <taxon>Goodeidae</taxon>
        <taxon>Ataeniobius</taxon>
    </lineage>
</organism>
<reference evidence="2 3" key="1">
    <citation type="submission" date="2021-07" db="EMBL/GenBank/DDBJ databases">
        <authorList>
            <person name="Palmer J.M."/>
        </authorList>
    </citation>
    <scope>NUCLEOTIDE SEQUENCE [LARGE SCALE GENOMIC DNA]</scope>
    <source>
        <strain evidence="2 3">AT_MEX2019</strain>
        <tissue evidence="2">Muscle</tissue>
    </source>
</reference>
<dbReference type="Proteomes" id="UP001345963">
    <property type="component" value="Unassembled WGS sequence"/>
</dbReference>
<name>A0ABU7BGF7_9TELE</name>
<protein>
    <submittedName>
        <fullName evidence="2">Uncharacterized protein</fullName>
    </submittedName>
</protein>
<comment type="caution">
    <text evidence="2">The sequence shown here is derived from an EMBL/GenBank/DDBJ whole genome shotgun (WGS) entry which is preliminary data.</text>
</comment>
<accession>A0ABU7BGF7</accession>
<sequence length="119" mass="13437">MKLKVASVPRKRSSSSKPTKRGKQLSRRVSQATATPRDDNEDKWYSPGEPDIEAEAPTFTQRQPPGSRLDIIKSWSPLTLLKLFFSASTIWNIIKNTSSNAQRTISAGKKFLWSPNLFM</sequence>
<feature type="region of interest" description="Disordered" evidence="1">
    <location>
        <begin position="1"/>
        <end position="66"/>
    </location>
</feature>
<evidence type="ECO:0000313" key="2">
    <source>
        <dbReference type="EMBL" id="MED6249383.1"/>
    </source>
</evidence>
<evidence type="ECO:0000313" key="3">
    <source>
        <dbReference type="Proteomes" id="UP001345963"/>
    </source>
</evidence>
<gene>
    <name evidence="2" type="ORF">ATANTOWER_013260</name>
</gene>
<dbReference type="EMBL" id="JAHUTI010051970">
    <property type="protein sequence ID" value="MED6249383.1"/>
    <property type="molecule type" value="Genomic_DNA"/>
</dbReference>
<proteinExistence type="predicted"/>
<keyword evidence="3" id="KW-1185">Reference proteome</keyword>
<feature type="compositionally biased region" description="Basic residues" evidence="1">
    <location>
        <begin position="1"/>
        <end position="26"/>
    </location>
</feature>
<evidence type="ECO:0000256" key="1">
    <source>
        <dbReference type="SAM" id="MobiDB-lite"/>
    </source>
</evidence>